<dbReference type="KEGG" id="ttc:FOKN1_0218"/>
<sequence>MSLYREQLPQLGDRLFLTDGGLETTLVFHQGRDLPCFAAFTLLDTADGVDLLRDYYLRYLDIARARGLGFILESPTWRANSDWGAQLGYDAAALDAVNRRAVALLAELRTRHESPVAPLVISGNLGPRRDGYRADIRMRAETARDYHRAQIESFAATEADMVSVLTLNYAEEAIGIVQAARDCAMPIAVSFTVETDGRLPSGEPLGEAIERTDAATDRHAAYFMLNCAHPDHFAHLLHTDAGWRARLRGLRANASRLSHAELDACTELDAGDPIELGVQYRGLRRQLPWLNVLGGCCGTDHRHVEAICSACA</sequence>
<dbReference type="GO" id="GO:0046872">
    <property type="term" value="F:metal ion binding"/>
    <property type="evidence" value="ECO:0007669"/>
    <property type="project" value="UniProtKB-KW"/>
</dbReference>
<organism evidence="5 6">
    <name type="scientific">Thiohalobacter thiocyanaticus</name>
    <dbReference type="NCBI Taxonomy" id="585455"/>
    <lineage>
        <taxon>Bacteria</taxon>
        <taxon>Pseudomonadati</taxon>
        <taxon>Pseudomonadota</taxon>
        <taxon>Gammaproteobacteria</taxon>
        <taxon>Thiohalobacterales</taxon>
        <taxon>Thiohalobacteraceae</taxon>
        <taxon>Thiohalobacter</taxon>
    </lineage>
</organism>
<dbReference type="Proteomes" id="UP000218765">
    <property type="component" value="Chromosome"/>
</dbReference>
<proteinExistence type="predicted"/>
<evidence type="ECO:0000259" key="4">
    <source>
        <dbReference type="PROSITE" id="PS50970"/>
    </source>
</evidence>
<evidence type="ECO:0000256" key="2">
    <source>
        <dbReference type="ARBA" id="ARBA00022679"/>
    </source>
</evidence>
<dbReference type="PANTHER" id="PTHR11103">
    <property type="entry name" value="SLR1189 PROTEIN"/>
    <property type="match status" value="1"/>
</dbReference>
<dbReference type="InterPro" id="IPR003726">
    <property type="entry name" value="HCY_dom"/>
</dbReference>
<evidence type="ECO:0000313" key="5">
    <source>
        <dbReference type="EMBL" id="BAZ92622.1"/>
    </source>
</evidence>
<keyword evidence="3" id="KW-0479">Metal-binding</keyword>
<dbReference type="SUPFAM" id="SSF82282">
    <property type="entry name" value="Homocysteine S-methyltransferase"/>
    <property type="match status" value="1"/>
</dbReference>
<protein>
    <submittedName>
        <fullName evidence="5">Homocysteine S-methyltransferase</fullName>
    </submittedName>
</protein>
<dbReference type="GO" id="GO:0032259">
    <property type="term" value="P:methylation"/>
    <property type="evidence" value="ECO:0007669"/>
    <property type="project" value="UniProtKB-KW"/>
</dbReference>
<dbReference type="EMBL" id="AP018052">
    <property type="protein sequence ID" value="BAZ92622.1"/>
    <property type="molecule type" value="Genomic_DNA"/>
</dbReference>
<dbReference type="Pfam" id="PF02574">
    <property type="entry name" value="S-methyl_trans"/>
    <property type="match status" value="1"/>
</dbReference>
<dbReference type="InterPro" id="IPR036589">
    <property type="entry name" value="HCY_dom_sf"/>
</dbReference>
<name>A0A1Z4VMG0_9GAMM</name>
<dbReference type="OrthoDB" id="9803687at2"/>
<dbReference type="AlphaFoldDB" id="A0A1Z4VMG0"/>
<comment type="cofactor">
    <cofactor evidence="3">
        <name>Zn(2+)</name>
        <dbReference type="ChEBI" id="CHEBI:29105"/>
    </cofactor>
</comment>
<dbReference type="PANTHER" id="PTHR11103:SF18">
    <property type="entry name" value="SLR1189 PROTEIN"/>
    <property type="match status" value="1"/>
</dbReference>
<feature type="binding site" evidence="3">
    <location>
        <position position="297"/>
    </location>
    <ligand>
        <name>Zn(2+)</name>
        <dbReference type="ChEBI" id="CHEBI:29105"/>
    </ligand>
</feature>
<keyword evidence="2 3" id="KW-0808">Transferase</keyword>
<evidence type="ECO:0000313" key="6">
    <source>
        <dbReference type="Proteomes" id="UP000218765"/>
    </source>
</evidence>
<feature type="binding site" evidence="3">
    <location>
        <position position="227"/>
    </location>
    <ligand>
        <name>Zn(2+)</name>
        <dbReference type="ChEBI" id="CHEBI:29105"/>
    </ligand>
</feature>
<accession>A0A1Z4VMG0</accession>
<dbReference type="RefSeq" id="WP_096363883.1">
    <property type="nucleotide sequence ID" value="NZ_AP018052.1"/>
</dbReference>
<feature type="domain" description="Hcy-binding" evidence="4">
    <location>
        <begin position="4"/>
        <end position="311"/>
    </location>
</feature>
<evidence type="ECO:0000256" key="3">
    <source>
        <dbReference type="PROSITE-ProRule" id="PRU00333"/>
    </source>
</evidence>
<keyword evidence="6" id="KW-1185">Reference proteome</keyword>
<gene>
    <name evidence="5" type="ORF">FOKN1_0218</name>
</gene>
<evidence type="ECO:0000256" key="1">
    <source>
        <dbReference type="ARBA" id="ARBA00022603"/>
    </source>
</evidence>
<dbReference type="GO" id="GO:0008168">
    <property type="term" value="F:methyltransferase activity"/>
    <property type="evidence" value="ECO:0007669"/>
    <property type="project" value="UniProtKB-UniRule"/>
</dbReference>
<dbReference type="Gene3D" id="3.20.20.330">
    <property type="entry name" value="Homocysteine-binding-like domain"/>
    <property type="match status" value="1"/>
</dbReference>
<keyword evidence="1 3" id="KW-0489">Methyltransferase</keyword>
<keyword evidence="3" id="KW-0862">Zinc</keyword>
<feature type="binding site" evidence="3">
    <location>
        <position position="296"/>
    </location>
    <ligand>
        <name>Zn(2+)</name>
        <dbReference type="ChEBI" id="CHEBI:29105"/>
    </ligand>
</feature>
<reference evidence="5 6" key="1">
    <citation type="submission" date="2017-05" db="EMBL/GenBank/DDBJ databases">
        <title>Thiocyanate degradation by Thiohalobacter thiocyanaticus FOKN1.</title>
        <authorList>
            <person name="Oshiki M."/>
            <person name="Fukushima T."/>
            <person name="Kawano S."/>
            <person name="Nakagawa J."/>
        </authorList>
    </citation>
    <scope>NUCLEOTIDE SEQUENCE [LARGE SCALE GENOMIC DNA]</scope>
    <source>
        <strain evidence="5 6">FOKN1</strain>
    </source>
</reference>
<dbReference type="PROSITE" id="PS50970">
    <property type="entry name" value="HCY"/>
    <property type="match status" value="1"/>
</dbReference>